<keyword evidence="4" id="KW-0862">Zinc</keyword>
<name>A0A2N8SZP4_STUST</name>
<dbReference type="GO" id="GO:0008270">
    <property type="term" value="F:zinc ion binding"/>
    <property type="evidence" value="ECO:0007669"/>
    <property type="project" value="InterPro"/>
</dbReference>
<evidence type="ECO:0000256" key="4">
    <source>
        <dbReference type="ARBA" id="ARBA00022833"/>
    </source>
</evidence>
<keyword evidence="3" id="KW-0479">Metal-binding</keyword>
<reference evidence="7 8" key="1">
    <citation type="submission" date="2018-01" db="EMBL/GenBank/DDBJ databases">
        <title>Denitrification phenotypes of diverse strains of Pseudomonas stutzeri.</title>
        <authorList>
            <person name="Milligan D.A."/>
            <person name="Bergaust L."/>
            <person name="Bakken L.R."/>
            <person name="Frostegard A."/>
        </authorList>
    </citation>
    <scope>NUCLEOTIDE SEQUENCE [LARGE SCALE GENOMIC DNA]</scope>
    <source>
        <strain evidence="7 8">28a3</strain>
    </source>
</reference>
<evidence type="ECO:0000313" key="8">
    <source>
        <dbReference type="Proteomes" id="UP000235897"/>
    </source>
</evidence>
<dbReference type="Gene3D" id="3.40.830.10">
    <property type="entry name" value="LigB-like"/>
    <property type="match status" value="1"/>
</dbReference>
<dbReference type="Proteomes" id="UP000235897">
    <property type="component" value="Unassembled WGS sequence"/>
</dbReference>
<dbReference type="EMBL" id="POUW01000001">
    <property type="protein sequence ID" value="PNG07953.1"/>
    <property type="molecule type" value="Genomic_DNA"/>
</dbReference>
<dbReference type="GO" id="GO:0008198">
    <property type="term" value="F:ferrous iron binding"/>
    <property type="evidence" value="ECO:0007669"/>
    <property type="project" value="InterPro"/>
</dbReference>
<dbReference type="InterPro" id="IPR004183">
    <property type="entry name" value="Xdiol_dOase_suB"/>
</dbReference>
<dbReference type="PANTHER" id="PTHR30096:SF0">
    <property type="entry name" value="4,5-DOPA DIOXYGENASE EXTRADIOL-LIKE PROTEIN"/>
    <property type="match status" value="1"/>
</dbReference>
<dbReference type="SUPFAM" id="SSF53213">
    <property type="entry name" value="LigB-like"/>
    <property type="match status" value="1"/>
</dbReference>
<keyword evidence="5" id="KW-0560">Oxidoreductase</keyword>
<organism evidence="7 8">
    <name type="scientific">Stutzerimonas stutzeri</name>
    <name type="common">Pseudomonas stutzeri</name>
    <dbReference type="NCBI Taxonomy" id="316"/>
    <lineage>
        <taxon>Bacteria</taxon>
        <taxon>Pseudomonadati</taxon>
        <taxon>Pseudomonadota</taxon>
        <taxon>Gammaproteobacteria</taxon>
        <taxon>Pseudomonadales</taxon>
        <taxon>Pseudomonadaceae</taxon>
        <taxon>Stutzerimonas</taxon>
    </lineage>
</organism>
<evidence type="ECO:0000256" key="1">
    <source>
        <dbReference type="ARBA" id="ARBA00001947"/>
    </source>
</evidence>
<comment type="caution">
    <text evidence="7">The sequence shown here is derived from an EMBL/GenBank/DDBJ whole genome shotgun (WGS) entry which is preliminary data.</text>
</comment>
<evidence type="ECO:0000313" key="7">
    <source>
        <dbReference type="EMBL" id="PNG07953.1"/>
    </source>
</evidence>
<dbReference type="GO" id="GO:0016702">
    <property type="term" value="F:oxidoreductase activity, acting on single donors with incorporation of molecular oxygen, incorporation of two atoms of oxygen"/>
    <property type="evidence" value="ECO:0007669"/>
    <property type="project" value="UniProtKB-ARBA"/>
</dbReference>
<comment type="similarity">
    <text evidence="2">Belongs to the DODA-type extradiol aromatic ring-opening dioxygenase family.</text>
</comment>
<evidence type="ECO:0000256" key="3">
    <source>
        <dbReference type="ARBA" id="ARBA00022723"/>
    </source>
</evidence>
<proteinExistence type="inferred from homology"/>
<dbReference type="CDD" id="cd07363">
    <property type="entry name" value="45_DOPA_Dioxygenase"/>
    <property type="match status" value="1"/>
</dbReference>
<dbReference type="Pfam" id="PF02900">
    <property type="entry name" value="LigB"/>
    <property type="match status" value="1"/>
</dbReference>
<dbReference type="OrthoDB" id="9790889at2"/>
<evidence type="ECO:0000256" key="5">
    <source>
        <dbReference type="ARBA" id="ARBA00023002"/>
    </source>
</evidence>
<gene>
    <name evidence="7" type="ORF">CXL00_02580</name>
</gene>
<evidence type="ECO:0000256" key="2">
    <source>
        <dbReference type="ARBA" id="ARBA00007581"/>
    </source>
</evidence>
<accession>A0A2N8SZP4</accession>
<sequence>MHRHADVAPTAGPQPTLFLPHGAGPCFFMEWNPVDAWNKLAAFLKSVAATLPQRPRAIVLVSGHWLARQVRVSAAANPELIYDYHGFPAHTYQLRYPAPGDPALAARLVALLGEAGFPAEEDHQRGLDHGAFIPLKLVFPEADVPVVQLSLRSDLDASAHLQIGRALAPLRDEGVLIIGSGMSFHNMRGYGDPRFAPISDDFDQWLNAAVAAPADQRERLLQHWEEAPSARLCHPPRAEEHLLPLMVAAGAALDSPGRNVFSDRIMQTTLSAYRFG</sequence>
<comment type="cofactor">
    <cofactor evidence="1">
        <name>Zn(2+)</name>
        <dbReference type="ChEBI" id="CHEBI:29105"/>
    </cofactor>
</comment>
<dbReference type="PIRSF" id="PIRSF006157">
    <property type="entry name" value="Doxgns_DODA"/>
    <property type="match status" value="1"/>
</dbReference>
<dbReference type="PANTHER" id="PTHR30096">
    <property type="entry name" value="4,5-DOPA DIOXYGENASE EXTRADIOL-LIKE PROTEIN"/>
    <property type="match status" value="1"/>
</dbReference>
<protein>
    <submittedName>
        <fullName evidence="7">Dioxygenase</fullName>
    </submittedName>
</protein>
<evidence type="ECO:0000259" key="6">
    <source>
        <dbReference type="Pfam" id="PF02900"/>
    </source>
</evidence>
<keyword evidence="7" id="KW-0223">Dioxygenase</keyword>
<dbReference type="RefSeq" id="WP_102845909.1">
    <property type="nucleotide sequence ID" value="NZ_JAMOIG010000003.1"/>
</dbReference>
<feature type="domain" description="Extradiol ring-cleavage dioxygenase class III enzyme subunit B" evidence="6">
    <location>
        <begin position="17"/>
        <end position="255"/>
    </location>
</feature>
<dbReference type="InterPro" id="IPR014436">
    <property type="entry name" value="Extradiol_dOase_DODA"/>
</dbReference>
<dbReference type="AlphaFoldDB" id="A0A2N8SZP4"/>